<dbReference type="SUPFAM" id="SSF46950">
    <property type="entry name" value="Double-stranded DNA-binding domain"/>
    <property type="match status" value="1"/>
</dbReference>
<feature type="region of interest" description="Disordered" evidence="2">
    <location>
        <begin position="1"/>
        <end position="41"/>
    </location>
</feature>
<protein>
    <submittedName>
        <fullName evidence="4">Programmed cell death protein 5</fullName>
    </submittedName>
</protein>
<feature type="compositionally biased region" description="Basic and acidic residues" evidence="2">
    <location>
        <begin position="28"/>
        <end position="41"/>
    </location>
</feature>
<proteinExistence type="inferred from homology"/>
<name>A0A7E4VDU9_PANRE</name>
<dbReference type="Proteomes" id="UP000492821">
    <property type="component" value="Unassembled WGS sequence"/>
</dbReference>
<feature type="region of interest" description="Disordered" evidence="2">
    <location>
        <begin position="102"/>
        <end position="132"/>
    </location>
</feature>
<accession>A0A7E4VDU9</accession>
<organism evidence="3 4">
    <name type="scientific">Panagrellus redivivus</name>
    <name type="common">Microworm</name>
    <dbReference type="NCBI Taxonomy" id="6233"/>
    <lineage>
        <taxon>Eukaryota</taxon>
        <taxon>Metazoa</taxon>
        <taxon>Ecdysozoa</taxon>
        <taxon>Nematoda</taxon>
        <taxon>Chromadorea</taxon>
        <taxon>Rhabditida</taxon>
        <taxon>Tylenchina</taxon>
        <taxon>Panagrolaimomorpha</taxon>
        <taxon>Panagrolaimoidea</taxon>
        <taxon>Panagrolaimidae</taxon>
        <taxon>Panagrellus</taxon>
    </lineage>
</organism>
<dbReference type="InterPro" id="IPR002836">
    <property type="entry name" value="PDCD5-like"/>
</dbReference>
<dbReference type="PANTHER" id="PTHR10840:SF0">
    <property type="entry name" value="PROGRAMMED CELL DEATH PROTEIN 5"/>
    <property type="match status" value="1"/>
</dbReference>
<feature type="compositionally biased region" description="Basic and acidic residues" evidence="2">
    <location>
        <begin position="113"/>
        <end position="122"/>
    </location>
</feature>
<dbReference type="Pfam" id="PF01984">
    <property type="entry name" value="dsDNA_bind"/>
    <property type="match status" value="1"/>
</dbReference>
<dbReference type="GO" id="GO:0005634">
    <property type="term" value="C:nucleus"/>
    <property type="evidence" value="ECO:0007669"/>
    <property type="project" value="TreeGrafter"/>
</dbReference>
<dbReference type="PIRSF" id="PIRSF015730">
    <property type="entry name" value="TFAR19"/>
    <property type="match status" value="1"/>
</dbReference>
<evidence type="ECO:0000256" key="1">
    <source>
        <dbReference type="ARBA" id="ARBA00010490"/>
    </source>
</evidence>
<evidence type="ECO:0000313" key="4">
    <source>
        <dbReference type="WBParaSite" id="Pan_g1984.t1"/>
    </source>
</evidence>
<keyword evidence="3" id="KW-1185">Reference proteome</keyword>
<reference evidence="4" key="2">
    <citation type="submission" date="2020-10" db="UniProtKB">
        <authorList>
            <consortium name="WormBaseParasite"/>
        </authorList>
    </citation>
    <scope>IDENTIFICATION</scope>
</reference>
<dbReference type="InterPro" id="IPR036883">
    <property type="entry name" value="PDCD5-like_sf"/>
</dbReference>
<feature type="compositionally biased region" description="Acidic residues" evidence="2">
    <location>
        <begin position="123"/>
        <end position="132"/>
    </location>
</feature>
<dbReference type="AlphaFoldDB" id="A0A7E4VDU9"/>
<dbReference type="Gene3D" id="1.10.8.140">
    <property type="entry name" value="PDCD5-like"/>
    <property type="match status" value="1"/>
</dbReference>
<dbReference type="GO" id="GO:0003677">
    <property type="term" value="F:DNA binding"/>
    <property type="evidence" value="ECO:0007669"/>
    <property type="project" value="InterPro"/>
</dbReference>
<comment type="similarity">
    <text evidence="1">Belongs to the PDCD5 family.</text>
</comment>
<reference evidence="3" key="1">
    <citation type="journal article" date="2013" name="Genetics">
        <title>The draft genome and transcriptome of Panagrellus redivivus are shaped by the harsh demands of a free-living lifestyle.</title>
        <authorList>
            <person name="Srinivasan J."/>
            <person name="Dillman A.R."/>
            <person name="Macchietto M.G."/>
            <person name="Heikkinen L."/>
            <person name="Lakso M."/>
            <person name="Fracchia K.M."/>
            <person name="Antoshechkin I."/>
            <person name="Mortazavi A."/>
            <person name="Wong G."/>
            <person name="Sternberg P.W."/>
        </authorList>
    </citation>
    <scope>NUCLEOTIDE SEQUENCE [LARGE SCALE GENOMIC DNA]</scope>
    <source>
        <strain evidence="3">MT8872</strain>
    </source>
</reference>
<dbReference type="PANTHER" id="PTHR10840">
    <property type="entry name" value="PROGRAMMED CELL DEATH PROTEIN 5"/>
    <property type="match status" value="1"/>
</dbReference>
<sequence>MGDSELDAIRQQRMAQMGGAPGGSKQPSEAERKKAAAENEKAKTSILTQLLEQDAMARLSTLQAAKPERAQQIEAMLIQMARSGRIAGKMNDAQFRNLLDQISTGQPQKKTTVKFDRRRAALDSDDEDEEDY</sequence>
<dbReference type="WBParaSite" id="Pan_g1984.t1">
    <property type="protein sequence ID" value="Pan_g1984.t1"/>
    <property type="gene ID" value="Pan_g1984"/>
</dbReference>
<evidence type="ECO:0000256" key="2">
    <source>
        <dbReference type="SAM" id="MobiDB-lite"/>
    </source>
</evidence>
<dbReference type="GO" id="GO:0005829">
    <property type="term" value="C:cytosol"/>
    <property type="evidence" value="ECO:0007669"/>
    <property type="project" value="TreeGrafter"/>
</dbReference>
<evidence type="ECO:0000313" key="3">
    <source>
        <dbReference type="Proteomes" id="UP000492821"/>
    </source>
</evidence>